<evidence type="ECO:0000256" key="5">
    <source>
        <dbReference type="ARBA" id="ARBA00022989"/>
    </source>
</evidence>
<feature type="transmembrane region" description="Helical" evidence="7">
    <location>
        <begin position="211"/>
        <end position="233"/>
    </location>
</feature>
<keyword evidence="6 7" id="KW-0472">Membrane</keyword>
<evidence type="ECO:0000256" key="6">
    <source>
        <dbReference type="ARBA" id="ARBA00023136"/>
    </source>
</evidence>
<dbReference type="EMBL" id="RAYQ01000001">
    <property type="protein sequence ID" value="RKI94051.1"/>
    <property type="molecule type" value="Genomic_DNA"/>
</dbReference>
<keyword evidence="5 7" id="KW-1133">Transmembrane helix</keyword>
<evidence type="ECO:0000313" key="9">
    <source>
        <dbReference type="EMBL" id="RKI94051.1"/>
    </source>
</evidence>
<dbReference type="InterPro" id="IPR051393">
    <property type="entry name" value="ABC_transporter_permease"/>
</dbReference>
<dbReference type="GO" id="GO:0055085">
    <property type="term" value="P:transmembrane transport"/>
    <property type="evidence" value="ECO:0007669"/>
    <property type="project" value="InterPro"/>
</dbReference>
<dbReference type="AlphaFoldDB" id="A0A3A9B2S3"/>
<dbReference type="InterPro" id="IPR000515">
    <property type="entry name" value="MetI-like"/>
</dbReference>
<comment type="subcellular location">
    <subcellularLocation>
        <location evidence="1 7">Cell membrane</location>
        <topology evidence="1 7">Multi-pass membrane protein</topology>
    </subcellularLocation>
</comment>
<reference evidence="9 10" key="1">
    <citation type="submission" date="2018-09" db="EMBL/GenBank/DDBJ databases">
        <title>Murine metabolic-syndrome-specific gut microbial biobank.</title>
        <authorList>
            <person name="Liu C."/>
        </authorList>
    </citation>
    <scope>NUCLEOTIDE SEQUENCE [LARGE SCALE GENOMIC DNA]</scope>
    <source>
        <strain evidence="9 10">0.1xD8-82</strain>
    </source>
</reference>
<comment type="caution">
    <text evidence="9">The sequence shown here is derived from an EMBL/GenBank/DDBJ whole genome shotgun (WGS) entry which is preliminary data.</text>
</comment>
<dbReference type="RefSeq" id="WP_120465680.1">
    <property type="nucleotide sequence ID" value="NZ_RAYQ01000001.1"/>
</dbReference>
<dbReference type="InterPro" id="IPR035906">
    <property type="entry name" value="MetI-like_sf"/>
</dbReference>
<evidence type="ECO:0000256" key="3">
    <source>
        <dbReference type="ARBA" id="ARBA00022475"/>
    </source>
</evidence>
<evidence type="ECO:0000256" key="1">
    <source>
        <dbReference type="ARBA" id="ARBA00004651"/>
    </source>
</evidence>
<feature type="transmembrane region" description="Helical" evidence="7">
    <location>
        <begin position="123"/>
        <end position="148"/>
    </location>
</feature>
<dbReference type="PANTHER" id="PTHR30193:SF37">
    <property type="entry name" value="INNER MEMBRANE ABC TRANSPORTER PERMEASE PROTEIN YCJO"/>
    <property type="match status" value="1"/>
</dbReference>
<evidence type="ECO:0000256" key="2">
    <source>
        <dbReference type="ARBA" id="ARBA00022448"/>
    </source>
</evidence>
<dbReference type="Pfam" id="PF00528">
    <property type="entry name" value="BPD_transp_1"/>
    <property type="match status" value="1"/>
</dbReference>
<organism evidence="9 10">
    <name type="scientific">Parablautia intestinalis</name>
    <dbReference type="NCBI Taxonomy" id="2320100"/>
    <lineage>
        <taxon>Bacteria</taxon>
        <taxon>Bacillati</taxon>
        <taxon>Bacillota</taxon>
        <taxon>Clostridia</taxon>
        <taxon>Lachnospirales</taxon>
        <taxon>Lachnospiraceae</taxon>
        <taxon>Parablautia</taxon>
    </lineage>
</organism>
<feature type="transmembrane region" description="Helical" evidence="7">
    <location>
        <begin position="82"/>
        <end position="103"/>
    </location>
</feature>
<feature type="transmembrane region" description="Helical" evidence="7">
    <location>
        <begin position="21"/>
        <end position="49"/>
    </location>
</feature>
<gene>
    <name evidence="9" type="ORF">D7V94_00245</name>
</gene>
<protein>
    <submittedName>
        <fullName evidence="9">Sugar ABC transporter permease</fullName>
    </submittedName>
</protein>
<dbReference type="SUPFAM" id="SSF161098">
    <property type="entry name" value="MetI-like"/>
    <property type="match status" value="1"/>
</dbReference>
<evidence type="ECO:0000313" key="10">
    <source>
        <dbReference type="Proteomes" id="UP000280696"/>
    </source>
</evidence>
<dbReference type="Gene3D" id="1.10.3720.10">
    <property type="entry name" value="MetI-like"/>
    <property type="match status" value="1"/>
</dbReference>
<evidence type="ECO:0000256" key="7">
    <source>
        <dbReference type="RuleBase" id="RU363032"/>
    </source>
</evidence>
<evidence type="ECO:0000256" key="4">
    <source>
        <dbReference type="ARBA" id="ARBA00022692"/>
    </source>
</evidence>
<comment type="similarity">
    <text evidence="7">Belongs to the binding-protein-dependent transport system permease family.</text>
</comment>
<dbReference type="GO" id="GO:0005886">
    <property type="term" value="C:plasma membrane"/>
    <property type="evidence" value="ECO:0007669"/>
    <property type="project" value="UniProtKB-SubCell"/>
</dbReference>
<keyword evidence="10" id="KW-1185">Reference proteome</keyword>
<dbReference type="PROSITE" id="PS50928">
    <property type="entry name" value="ABC_TM1"/>
    <property type="match status" value="1"/>
</dbReference>
<accession>A0A3A9B2S3</accession>
<sequence length="313" mass="34758">MRRVKGSKKGFLKTLKEYRVAYVYIAPFYILFAIFGLFPMVAGLFLSFFRWDGLGAMHFLGFGNYINLFKDTLFWKALSNTLIIGIIAHIPILLGGLVLAYILNSKLVKGQNIFKTIYFMPMVTSAVAITIIFQNLFGFNYGIINYFVSLLGEAPINWLGGDGKLIKVAVIIMFAWKWVGWNMVIYLAGMQGINNDIYEAAEIDGASHSKIVFSIVIPLLKPIILFTLIQSSIGMFNLFTEPFILTNSNWGGGPNNGGLTLMTYLLSKAPQGGNAYGYASSIAYVITLMVVVISVVLNKVMEEKDTVKRKGGK</sequence>
<dbReference type="CDD" id="cd06261">
    <property type="entry name" value="TM_PBP2"/>
    <property type="match status" value="1"/>
</dbReference>
<feature type="domain" description="ABC transmembrane type-1" evidence="8">
    <location>
        <begin position="78"/>
        <end position="297"/>
    </location>
</feature>
<proteinExistence type="inferred from homology"/>
<dbReference type="OrthoDB" id="9787541at2"/>
<dbReference type="Proteomes" id="UP000280696">
    <property type="component" value="Unassembled WGS sequence"/>
</dbReference>
<evidence type="ECO:0000259" key="8">
    <source>
        <dbReference type="PROSITE" id="PS50928"/>
    </source>
</evidence>
<keyword evidence="3" id="KW-1003">Cell membrane</keyword>
<feature type="transmembrane region" description="Helical" evidence="7">
    <location>
        <begin position="275"/>
        <end position="300"/>
    </location>
</feature>
<keyword evidence="4 7" id="KW-0812">Transmembrane</keyword>
<feature type="transmembrane region" description="Helical" evidence="7">
    <location>
        <begin position="168"/>
        <end position="190"/>
    </location>
</feature>
<name>A0A3A9B2S3_9FIRM</name>
<dbReference type="PANTHER" id="PTHR30193">
    <property type="entry name" value="ABC TRANSPORTER PERMEASE PROTEIN"/>
    <property type="match status" value="1"/>
</dbReference>
<keyword evidence="2 7" id="KW-0813">Transport</keyword>